<organism evidence="1 2">
    <name type="scientific">Vibrio cholerae</name>
    <dbReference type="NCBI Taxonomy" id="666"/>
    <lineage>
        <taxon>Bacteria</taxon>
        <taxon>Pseudomonadati</taxon>
        <taxon>Pseudomonadota</taxon>
        <taxon>Gammaproteobacteria</taxon>
        <taxon>Vibrionales</taxon>
        <taxon>Vibrionaceae</taxon>
        <taxon>Vibrio</taxon>
    </lineage>
</organism>
<accession>A0A655Q4G4</accession>
<dbReference type="EMBL" id="CWOW01000001">
    <property type="protein sequence ID" value="CRZ77141.1"/>
    <property type="molecule type" value="Genomic_DNA"/>
</dbReference>
<evidence type="ECO:0000313" key="1">
    <source>
        <dbReference type="EMBL" id="CRZ77141.1"/>
    </source>
</evidence>
<proteinExistence type="predicted"/>
<sequence>MTQERSPRTLFTAKTKATRVEPINKPFEAYWNFTQFAAKIGNHFINHRTGNQRFTDGNMARPTLTMTVQIINAHREEVIRIHQAFRGHNAVTVVVRIVTKSQVVFIFQGQQTRHGIWRRAIHTDHAIFI</sequence>
<protein>
    <submittedName>
        <fullName evidence="1">Uncharacterized protein</fullName>
    </submittedName>
</protein>
<dbReference type="AlphaFoldDB" id="A0A655Q4G4"/>
<reference evidence="1 2" key="1">
    <citation type="submission" date="2015-07" db="EMBL/GenBank/DDBJ databases">
        <authorList>
            <consortium name="Pathogen Informatics"/>
        </authorList>
    </citation>
    <scope>NUCLEOTIDE SEQUENCE [LARGE SCALE GENOMIC DNA]</scope>
    <source>
        <strain evidence="1 2">A51</strain>
    </source>
</reference>
<name>A0A655Q4G4_VIBCL</name>
<dbReference type="Proteomes" id="UP000044806">
    <property type="component" value="Unassembled WGS sequence"/>
</dbReference>
<gene>
    <name evidence="1" type="ORF">ERS013165_00099</name>
</gene>
<evidence type="ECO:0000313" key="2">
    <source>
        <dbReference type="Proteomes" id="UP000044806"/>
    </source>
</evidence>